<feature type="non-terminal residue" evidence="2">
    <location>
        <position position="1"/>
    </location>
</feature>
<proteinExistence type="predicted"/>
<dbReference type="EMBL" id="CAJNOR010016082">
    <property type="protein sequence ID" value="CAF1684123.1"/>
    <property type="molecule type" value="Genomic_DNA"/>
</dbReference>
<sequence>RKAEQIDELRNQDDQVPTETSPSLSEEEIDAIVGRTYTTRGIKRSYEEDPIVIEPNRNEYRQNKMIKDKRDLLHLKDTYYLTDAALKAISQYVRSKRKLFSLKEIERLRKKTNSRFPILHTKTSAYVRFEYAVRTAIFVARKYEQKLDQFDTLNIRFNMDGTLIGNKHIVAISINCLEGGNQCQSAKNLVPLGLF</sequence>
<feature type="compositionally biased region" description="Basic and acidic residues" evidence="1">
    <location>
        <begin position="1"/>
        <end position="13"/>
    </location>
</feature>
<organism evidence="2 3">
    <name type="scientific">Adineta ricciae</name>
    <name type="common">Rotifer</name>
    <dbReference type="NCBI Taxonomy" id="249248"/>
    <lineage>
        <taxon>Eukaryota</taxon>
        <taxon>Metazoa</taxon>
        <taxon>Spiralia</taxon>
        <taxon>Gnathifera</taxon>
        <taxon>Rotifera</taxon>
        <taxon>Eurotatoria</taxon>
        <taxon>Bdelloidea</taxon>
        <taxon>Adinetida</taxon>
        <taxon>Adinetidae</taxon>
        <taxon>Adineta</taxon>
    </lineage>
</organism>
<dbReference type="Proteomes" id="UP000663828">
    <property type="component" value="Unassembled WGS sequence"/>
</dbReference>
<evidence type="ECO:0000313" key="2">
    <source>
        <dbReference type="EMBL" id="CAF1684123.1"/>
    </source>
</evidence>
<accession>A0A816H7V3</accession>
<dbReference type="AlphaFoldDB" id="A0A816H7V3"/>
<protein>
    <submittedName>
        <fullName evidence="2">Uncharacterized protein</fullName>
    </submittedName>
</protein>
<gene>
    <name evidence="2" type="ORF">XAT740_LOCUS61387</name>
</gene>
<keyword evidence="3" id="KW-1185">Reference proteome</keyword>
<name>A0A816H7V3_ADIRI</name>
<feature type="region of interest" description="Disordered" evidence="1">
    <location>
        <begin position="1"/>
        <end position="28"/>
    </location>
</feature>
<reference evidence="2" key="1">
    <citation type="submission" date="2021-02" db="EMBL/GenBank/DDBJ databases">
        <authorList>
            <person name="Nowell W R."/>
        </authorList>
    </citation>
    <scope>NUCLEOTIDE SEQUENCE</scope>
</reference>
<comment type="caution">
    <text evidence="2">The sequence shown here is derived from an EMBL/GenBank/DDBJ whole genome shotgun (WGS) entry which is preliminary data.</text>
</comment>
<evidence type="ECO:0000313" key="3">
    <source>
        <dbReference type="Proteomes" id="UP000663828"/>
    </source>
</evidence>
<evidence type="ECO:0000256" key="1">
    <source>
        <dbReference type="SAM" id="MobiDB-lite"/>
    </source>
</evidence>